<gene>
    <name evidence="1" type="ORF">METZ01_LOCUS124236</name>
</gene>
<dbReference type="EMBL" id="UINC01017271">
    <property type="protein sequence ID" value="SVA71382.1"/>
    <property type="molecule type" value="Genomic_DNA"/>
</dbReference>
<sequence length="187" mass="21847">MFSVVAAEIRLDNIDSIKNWSIIQKKVIQIRWTDYEGYPICQTTSVLPFSMESISSIIEDVENYPSVFKRIHKTNTLEKDIVHVMLDMPLFLSNRDYVIQYIKSKNQNTWEFTFNAVEHIDAPEKNNYVRLVNAAGKWKLVPKNKNETTVSYTWNGELLGDFPSFALERAWKTQGNEIIHWLNDALE</sequence>
<accession>A0A381Y404</accession>
<evidence type="ECO:0000313" key="1">
    <source>
        <dbReference type="EMBL" id="SVA71382.1"/>
    </source>
</evidence>
<evidence type="ECO:0008006" key="2">
    <source>
        <dbReference type="Google" id="ProtNLM"/>
    </source>
</evidence>
<dbReference type="SUPFAM" id="SSF55961">
    <property type="entry name" value="Bet v1-like"/>
    <property type="match status" value="1"/>
</dbReference>
<proteinExistence type="predicted"/>
<name>A0A381Y404_9ZZZZ</name>
<dbReference type="AlphaFoldDB" id="A0A381Y404"/>
<protein>
    <recommendedName>
        <fullName evidence="2">START domain-containing protein</fullName>
    </recommendedName>
</protein>
<dbReference type="InterPro" id="IPR023393">
    <property type="entry name" value="START-like_dom_sf"/>
</dbReference>
<organism evidence="1">
    <name type="scientific">marine metagenome</name>
    <dbReference type="NCBI Taxonomy" id="408172"/>
    <lineage>
        <taxon>unclassified sequences</taxon>
        <taxon>metagenomes</taxon>
        <taxon>ecological metagenomes</taxon>
    </lineage>
</organism>
<reference evidence="1" key="1">
    <citation type="submission" date="2018-05" db="EMBL/GenBank/DDBJ databases">
        <authorList>
            <person name="Lanie J.A."/>
            <person name="Ng W.-L."/>
            <person name="Kazmierczak K.M."/>
            <person name="Andrzejewski T.M."/>
            <person name="Davidsen T.M."/>
            <person name="Wayne K.J."/>
            <person name="Tettelin H."/>
            <person name="Glass J.I."/>
            <person name="Rusch D."/>
            <person name="Podicherti R."/>
            <person name="Tsui H.-C.T."/>
            <person name="Winkler M.E."/>
        </authorList>
    </citation>
    <scope>NUCLEOTIDE SEQUENCE</scope>
</reference>
<dbReference type="Gene3D" id="3.30.530.20">
    <property type="match status" value="1"/>
</dbReference>